<dbReference type="GO" id="GO:0019899">
    <property type="term" value="F:enzyme binding"/>
    <property type="evidence" value="ECO:0007669"/>
    <property type="project" value="TreeGrafter"/>
</dbReference>
<evidence type="ECO:0000259" key="3">
    <source>
        <dbReference type="PROSITE" id="PS51464"/>
    </source>
</evidence>
<dbReference type="InterPro" id="IPR054017">
    <property type="entry name" value="GKRP_SIS_2"/>
</dbReference>
<dbReference type="GO" id="GO:0005829">
    <property type="term" value="C:cytosol"/>
    <property type="evidence" value="ECO:0007669"/>
    <property type="project" value="TreeGrafter"/>
</dbReference>
<dbReference type="PANTHER" id="PTHR10088:SF4">
    <property type="entry name" value="GLUCOKINASE REGULATORY PROTEIN"/>
    <property type="match status" value="1"/>
</dbReference>
<dbReference type="GO" id="GO:0030246">
    <property type="term" value="F:carbohydrate binding"/>
    <property type="evidence" value="ECO:0007669"/>
    <property type="project" value="TreeGrafter"/>
</dbReference>
<feature type="domain" description="SIS" evidence="3">
    <location>
        <begin position="481"/>
        <end position="695"/>
    </location>
</feature>
<dbReference type="OMA" id="WESADYE"/>
<name>F2U045_SALR5</name>
<dbReference type="InterPro" id="IPR005486">
    <property type="entry name" value="Glucokinase_regulatory_CS"/>
</dbReference>
<keyword evidence="4" id="KW-0808">Transferase</keyword>
<feature type="compositionally biased region" description="Basic and acidic residues" evidence="2">
    <location>
        <begin position="316"/>
        <end position="331"/>
    </location>
</feature>
<feature type="compositionally biased region" description="Low complexity" evidence="2">
    <location>
        <begin position="351"/>
        <end position="384"/>
    </location>
</feature>
<evidence type="ECO:0000256" key="1">
    <source>
        <dbReference type="ARBA" id="ARBA00023277"/>
    </source>
</evidence>
<dbReference type="InterPro" id="IPR040190">
    <property type="entry name" value="MURQ/GCKR"/>
</dbReference>
<dbReference type="GO" id="GO:0005654">
    <property type="term" value="C:nucleoplasm"/>
    <property type="evidence" value="ECO:0007669"/>
    <property type="project" value="TreeGrafter"/>
</dbReference>
<dbReference type="GO" id="GO:0042593">
    <property type="term" value="P:glucose homeostasis"/>
    <property type="evidence" value="ECO:0007669"/>
    <property type="project" value="TreeGrafter"/>
</dbReference>
<dbReference type="Gene3D" id="1.10.8.1080">
    <property type="match status" value="1"/>
</dbReference>
<reference evidence="4" key="1">
    <citation type="submission" date="2009-08" db="EMBL/GenBank/DDBJ databases">
        <title>Annotation of Salpingoeca rosetta.</title>
        <authorList>
            <consortium name="The Broad Institute Genome Sequencing Platform"/>
            <person name="Russ C."/>
            <person name="Cuomo C."/>
            <person name="Burger G."/>
            <person name="Gray M.W."/>
            <person name="Holland P.W.H."/>
            <person name="King N."/>
            <person name="Lang F.B.F."/>
            <person name="Roger A.J."/>
            <person name="Ruiz-Trillo I."/>
            <person name="Young S.K."/>
            <person name="Zeng Q."/>
            <person name="Gargeya S."/>
            <person name="Alvarado L."/>
            <person name="Berlin A."/>
            <person name="Chapman S.B."/>
            <person name="Chen Z."/>
            <person name="Freedman E."/>
            <person name="Gellesch M."/>
            <person name="Goldberg J."/>
            <person name="Griggs A."/>
            <person name="Gujja S."/>
            <person name="Heilman E."/>
            <person name="Heiman D."/>
            <person name="Howarth C."/>
            <person name="Mehta T."/>
            <person name="Neiman D."/>
            <person name="Pearson M."/>
            <person name="Roberts A."/>
            <person name="Saif S."/>
            <person name="Shea T."/>
            <person name="Shenoy N."/>
            <person name="Sisk P."/>
            <person name="Stolte C."/>
            <person name="Sykes S."/>
            <person name="White J."/>
            <person name="Yandava C."/>
            <person name="Haas B."/>
            <person name="Nusbaum C."/>
            <person name="Birren B."/>
        </authorList>
    </citation>
    <scope>NUCLEOTIDE SEQUENCE [LARGE SCALE GENOMIC DNA]</scope>
    <source>
        <strain evidence="4">ATCC 50818</strain>
    </source>
</reference>
<evidence type="ECO:0000256" key="2">
    <source>
        <dbReference type="SAM" id="MobiDB-lite"/>
    </source>
</evidence>
<dbReference type="PROSITE" id="PS01272">
    <property type="entry name" value="GCKR"/>
    <property type="match status" value="1"/>
</dbReference>
<dbReference type="GO" id="GO:0004857">
    <property type="term" value="F:enzyme inhibitor activity"/>
    <property type="evidence" value="ECO:0007669"/>
    <property type="project" value="TreeGrafter"/>
</dbReference>
<dbReference type="Gene3D" id="3.40.50.12620">
    <property type="match status" value="1"/>
</dbReference>
<feature type="region of interest" description="Disordered" evidence="2">
    <location>
        <begin position="406"/>
        <end position="441"/>
    </location>
</feature>
<dbReference type="PROSITE" id="PS51464">
    <property type="entry name" value="SIS"/>
    <property type="match status" value="2"/>
</dbReference>
<dbReference type="KEGG" id="sre:PTSG_01362"/>
<dbReference type="InterPro" id="IPR001347">
    <property type="entry name" value="SIS_dom"/>
</dbReference>
<feature type="compositionally biased region" description="Low complexity" evidence="2">
    <location>
        <begin position="432"/>
        <end position="441"/>
    </location>
</feature>
<dbReference type="GO" id="GO:0009750">
    <property type="term" value="P:response to fructose"/>
    <property type="evidence" value="ECO:0007669"/>
    <property type="project" value="TreeGrafter"/>
</dbReference>
<feature type="compositionally biased region" description="Low complexity" evidence="2">
    <location>
        <begin position="306"/>
        <end position="315"/>
    </location>
</feature>
<dbReference type="GO" id="GO:1901135">
    <property type="term" value="P:carbohydrate derivative metabolic process"/>
    <property type="evidence" value="ECO:0007669"/>
    <property type="project" value="InterPro"/>
</dbReference>
<dbReference type="Pfam" id="PF22645">
    <property type="entry name" value="GKRP_SIS_N"/>
    <property type="match status" value="1"/>
</dbReference>
<gene>
    <name evidence="4" type="ORF">PTSG_01362</name>
</gene>
<dbReference type="STRING" id="946362.F2U045"/>
<dbReference type="OrthoDB" id="311172at2759"/>
<dbReference type="Proteomes" id="UP000007799">
    <property type="component" value="Unassembled WGS sequence"/>
</dbReference>
<protein>
    <submittedName>
        <fullName evidence="4">Glucokinase regulatory protein</fullName>
    </submittedName>
</protein>
<evidence type="ECO:0000313" key="5">
    <source>
        <dbReference type="Proteomes" id="UP000007799"/>
    </source>
</evidence>
<feature type="compositionally biased region" description="Basic residues" evidence="2">
    <location>
        <begin position="406"/>
        <end position="423"/>
    </location>
</feature>
<dbReference type="Pfam" id="PF20741">
    <property type="entry name" value="GKRP-like_C"/>
    <property type="match status" value="1"/>
</dbReference>
<proteinExistence type="predicted"/>
<dbReference type="GeneID" id="16077931"/>
<dbReference type="GO" id="GO:0070095">
    <property type="term" value="F:fructose-6-phosphate binding"/>
    <property type="evidence" value="ECO:0007669"/>
    <property type="project" value="TreeGrafter"/>
</dbReference>
<feature type="compositionally biased region" description="Low complexity" evidence="2">
    <location>
        <begin position="623"/>
        <end position="637"/>
    </location>
</feature>
<feature type="region of interest" description="Disordered" evidence="2">
    <location>
        <begin position="304"/>
        <end position="390"/>
    </location>
</feature>
<dbReference type="GO" id="GO:0016301">
    <property type="term" value="F:kinase activity"/>
    <property type="evidence" value="ECO:0007669"/>
    <property type="project" value="UniProtKB-KW"/>
</dbReference>
<accession>F2U045</accession>
<keyword evidence="1" id="KW-0119">Carbohydrate metabolism</keyword>
<organism evidence="5">
    <name type="scientific">Salpingoeca rosetta (strain ATCC 50818 / BSB-021)</name>
    <dbReference type="NCBI Taxonomy" id="946362"/>
    <lineage>
        <taxon>Eukaryota</taxon>
        <taxon>Choanoflagellata</taxon>
        <taxon>Craspedida</taxon>
        <taxon>Salpingoecidae</taxon>
        <taxon>Salpingoeca</taxon>
    </lineage>
</organism>
<feature type="region of interest" description="Disordered" evidence="2">
    <location>
        <begin position="620"/>
        <end position="640"/>
    </location>
</feature>
<dbReference type="InParanoid" id="F2U045"/>
<dbReference type="InterPro" id="IPR046348">
    <property type="entry name" value="SIS_dom_sf"/>
</dbReference>
<dbReference type="PANTHER" id="PTHR10088">
    <property type="entry name" value="GLUCOKINASE REGULATORY PROTEIN"/>
    <property type="match status" value="1"/>
</dbReference>
<dbReference type="AlphaFoldDB" id="F2U045"/>
<dbReference type="Gene3D" id="3.40.50.10490">
    <property type="entry name" value="Glucose-6-phosphate isomerase like protein, domain 1"/>
    <property type="match status" value="2"/>
</dbReference>
<dbReference type="eggNOG" id="ENOG502QS2J">
    <property type="taxonomic scope" value="Eukaryota"/>
</dbReference>
<dbReference type="Pfam" id="PF22198">
    <property type="entry name" value="GKRP_SIS_2"/>
    <property type="match status" value="1"/>
</dbReference>
<keyword evidence="5" id="KW-1185">Reference proteome</keyword>
<keyword evidence="4" id="KW-0418">Kinase</keyword>
<dbReference type="SUPFAM" id="SSF53697">
    <property type="entry name" value="SIS domain"/>
    <property type="match status" value="2"/>
</dbReference>
<dbReference type="EMBL" id="GL832958">
    <property type="protein sequence ID" value="EGD80773.1"/>
    <property type="molecule type" value="Genomic_DNA"/>
</dbReference>
<dbReference type="RefSeq" id="XP_004997334.1">
    <property type="nucleotide sequence ID" value="XM_004997277.1"/>
</dbReference>
<feature type="domain" description="SIS" evidence="3">
    <location>
        <begin position="108"/>
        <end position="302"/>
    </location>
</feature>
<evidence type="ECO:0000313" key="4">
    <source>
        <dbReference type="EMBL" id="EGD80773.1"/>
    </source>
</evidence>
<sequence>MSKSVTETSNELTDGLDMASPEQIVRLLRQADAQMFSGWREFPGINDTSTIDTMAELAEVASTILAASPHTKPARRTAAKGQGFKLSASANTSAKATSPMTCVHSPTLAASVYATSRVVITGSGTSGRMAFFICRAFNEMMLRSGRAPCFEYLHAGEDPALFVSREAPEDNWQLAQRRLAEVMSRSERIMLVGITCGLSAPFVASQLEYAMGFLNSKVHAVALLGFNPVERARNAPVEGWHRTVADVVQEMARRRAEGEPCFILNPVVGPEAVTGSTRMKGGSATKFLLEIVFERAFVAMAANVATPGPSTPSTPETRRRGSRDCRADRRTHSPSPARATSGAVSSSSQETATVDSATAATTTPTTVPAEPAATAATAPTAATAEQGSSNNHHTLQSILFPFLRRHHQQHHHRHHQRHHHRRTGSATSSPDSQQQQQQQSQLCEGGCLGRASISALLMNYEAAVRATYLSLVDIATVVAMGAEALSKGGHIYYLGRNSYGLAAVIDASECQPTYNARFEDVRAFLCGGYATLRNVQGDLSSHSRDFRLGWCHFGEDIVPTLTSHDLVVVVDGAYTCADTPAAMEDEKLLPSILTDVKAKGAALVAAVVGDVQCKATSHPVYASSSSSSSPSSSSSSPVDEVLQQELSSPQRFDFVLRVDLQHVAFDTLPIPVFAEIAMKLVLNAITTGAFVLTGKVMKNRMIDLQVSNNKLFFRSLGIIQEFSGVSETHARTALLRSIYDCTDVSKEVCDAPISQHIRSAVAAAQAAHRVVPTAVVLASQPDLSPDAARKLLAAHPIVAHALSELN</sequence>